<evidence type="ECO:0000313" key="1">
    <source>
        <dbReference type="EMBL" id="RAI94752.1"/>
    </source>
</evidence>
<reference evidence="1 2" key="1">
    <citation type="submission" date="2018-06" db="EMBL/GenBank/DDBJ databases">
        <title>Freshwater and sediment microbial communities from various areas in North America, analyzing microbe dynamics in response to fracking.</title>
        <authorList>
            <person name="Lamendella R."/>
        </authorList>
    </citation>
    <scope>NUCLEOTIDE SEQUENCE [LARGE SCALE GENOMIC DNA]</scope>
    <source>
        <strain evidence="1 2">NG-13</strain>
    </source>
</reference>
<dbReference type="RefSeq" id="WP_111620199.1">
    <property type="nucleotide sequence ID" value="NZ_QLLI01000007.1"/>
</dbReference>
<organism evidence="1 2">
    <name type="scientific">Paenibacillus pabuli</name>
    <dbReference type="NCBI Taxonomy" id="1472"/>
    <lineage>
        <taxon>Bacteria</taxon>
        <taxon>Bacillati</taxon>
        <taxon>Bacillota</taxon>
        <taxon>Bacilli</taxon>
        <taxon>Bacillales</taxon>
        <taxon>Paenibacillaceae</taxon>
        <taxon>Paenibacillus</taxon>
    </lineage>
</organism>
<protein>
    <submittedName>
        <fullName evidence="1">Uncharacterized protein</fullName>
    </submittedName>
</protein>
<gene>
    <name evidence="1" type="ORF">DET54_107291</name>
</gene>
<sequence length="216" mass="24549">MNRYGDEILLKMDRDLRLAKRIQEAEAASGELMTQEEVTFGVRQGLIETEADIITLNNHQIWEGIITLPLPDRLVRVPRGKLQEGRNSHGRDEVMWIDEQKGISLSLSRSSHPLHVSQIEGMGRIITDQMRTLKKDAQWLHEETVQGDRLIVFYGESIQPSTLGMAYDIVIVTSVKGRAVTGNVRFPVEQLHLWRLLTRAIFTCARMSENGNGPIH</sequence>
<name>A0ABX9BJM1_9BACL</name>
<proteinExistence type="predicted"/>
<dbReference type="EMBL" id="QLLI01000007">
    <property type="protein sequence ID" value="RAI94752.1"/>
    <property type="molecule type" value="Genomic_DNA"/>
</dbReference>
<accession>A0ABX9BJM1</accession>
<evidence type="ECO:0000313" key="2">
    <source>
        <dbReference type="Proteomes" id="UP000248827"/>
    </source>
</evidence>
<keyword evidence="2" id="KW-1185">Reference proteome</keyword>
<dbReference type="Proteomes" id="UP000248827">
    <property type="component" value="Unassembled WGS sequence"/>
</dbReference>
<comment type="caution">
    <text evidence="1">The sequence shown here is derived from an EMBL/GenBank/DDBJ whole genome shotgun (WGS) entry which is preliminary data.</text>
</comment>